<evidence type="ECO:0008006" key="3">
    <source>
        <dbReference type="Google" id="ProtNLM"/>
    </source>
</evidence>
<gene>
    <name evidence="1" type="ORF">PSYICH_LOCUS13916</name>
</gene>
<name>A0A9P0D2X7_9CUCU</name>
<reference evidence="1" key="1">
    <citation type="submission" date="2022-01" db="EMBL/GenBank/DDBJ databases">
        <authorList>
            <person name="King R."/>
        </authorList>
    </citation>
    <scope>NUCLEOTIDE SEQUENCE</scope>
</reference>
<proteinExistence type="predicted"/>
<organism evidence="1 2">
    <name type="scientific">Psylliodes chrysocephalus</name>
    <dbReference type="NCBI Taxonomy" id="3402493"/>
    <lineage>
        <taxon>Eukaryota</taxon>
        <taxon>Metazoa</taxon>
        <taxon>Ecdysozoa</taxon>
        <taxon>Arthropoda</taxon>
        <taxon>Hexapoda</taxon>
        <taxon>Insecta</taxon>
        <taxon>Pterygota</taxon>
        <taxon>Neoptera</taxon>
        <taxon>Endopterygota</taxon>
        <taxon>Coleoptera</taxon>
        <taxon>Polyphaga</taxon>
        <taxon>Cucujiformia</taxon>
        <taxon>Chrysomeloidea</taxon>
        <taxon>Chrysomelidae</taxon>
        <taxon>Galerucinae</taxon>
        <taxon>Alticini</taxon>
        <taxon>Psylliodes</taxon>
    </lineage>
</organism>
<accession>A0A9P0D2X7</accession>
<dbReference type="Proteomes" id="UP001153636">
    <property type="component" value="Chromosome 7"/>
</dbReference>
<protein>
    <recommendedName>
        <fullName evidence="3">E3 ubiquitin-protein ligase</fullName>
    </recommendedName>
</protein>
<dbReference type="AlphaFoldDB" id="A0A9P0D2X7"/>
<dbReference type="OrthoDB" id="6780401at2759"/>
<evidence type="ECO:0000313" key="2">
    <source>
        <dbReference type="Proteomes" id="UP001153636"/>
    </source>
</evidence>
<keyword evidence="2" id="KW-1185">Reference proteome</keyword>
<sequence>MSQIENLIISDYVLNQQVCDYCHKYLSVTPVKVYPNRKIKCGRCSTINKKEEDIGVNSMYNKIAEISIFKCINMFDGCIQLLRSSEVVEHEKVCLSKKYGCPLCSEEIFSFLMIHHFKLKHPESLLKTNDFLVTNLKNTNKYFLYQLQCNLFFVNFRDVTNSIADDIISFSLNVQHLEKIDCINWIKVDFSHFGNDIETISEITYSGSMTFKTSVIVTNESKMLIKFYLNIVEAKNGIQHKFKLRSVPKNNPDLNIFHKKLAGNELRTAFFQKHYVSPNEIFQKSVSDLSITENATVTFSRCGKKYTITFACCNCSLIYSTIFINHEEFIYLIGDNFHYCLQCLHCENKLSKRFPKKFFTVTDMENILFFCIWGCGTLHNYNDLYVHERMCKNQIFQKCPIKSCFCYFKLYEFENHFKVKHSSVIFQSPRLNDRELTIYLDTSKSPIEHIALFWFICVLVQLEWEQPNWKISLTCEIPDVEIKAKILDTEDKEISTITESGSIPHHDSIEIALYLVDTKKN</sequence>
<dbReference type="EMBL" id="OV651819">
    <property type="protein sequence ID" value="CAH1112965.1"/>
    <property type="molecule type" value="Genomic_DNA"/>
</dbReference>
<evidence type="ECO:0000313" key="1">
    <source>
        <dbReference type="EMBL" id="CAH1112965.1"/>
    </source>
</evidence>